<protein>
    <submittedName>
        <fullName evidence="2">Uncharacterized protein</fullName>
    </submittedName>
</protein>
<dbReference type="AlphaFoldDB" id="A0A162JE75"/>
<name>A0A162JE75_METRR</name>
<proteinExistence type="predicted"/>
<keyword evidence="3" id="KW-1185">Reference proteome</keyword>
<dbReference type="OrthoDB" id="3852498at2759"/>
<feature type="compositionally biased region" description="Polar residues" evidence="1">
    <location>
        <begin position="52"/>
        <end position="77"/>
    </location>
</feature>
<feature type="region of interest" description="Disordered" evidence="1">
    <location>
        <begin position="52"/>
        <end position="115"/>
    </location>
</feature>
<gene>
    <name evidence="2" type="ORF">NOR_05525</name>
</gene>
<sequence length="163" mass="18519">MANVLSMASFKGPAFLSPPGKCLPSKDARRDHYTVRDRLKIGLIDEASLVTISRTDPQTTGPWLQPSQRESAQTPSRQTRRHDQQDEQYQQRSFPMSRREATAHQAEESYSTEGTRAMIEGRLQATPPRRHALWQQARTGMKKAVPIYTFLTRSGPFLPPNIQ</sequence>
<organism evidence="2 3">
    <name type="scientific">Metarhizium rileyi (strain RCEF 4871)</name>
    <name type="common">Nomuraea rileyi</name>
    <dbReference type="NCBI Taxonomy" id="1649241"/>
    <lineage>
        <taxon>Eukaryota</taxon>
        <taxon>Fungi</taxon>
        <taxon>Dikarya</taxon>
        <taxon>Ascomycota</taxon>
        <taxon>Pezizomycotina</taxon>
        <taxon>Sordariomycetes</taxon>
        <taxon>Hypocreomycetidae</taxon>
        <taxon>Hypocreales</taxon>
        <taxon>Clavicipitaceae</taxon>
        <taxon>Metarhizium</taxon>
    </lineage>
</organism>
<dbReference type="Proteomes" id="UP000243498">
    <property type="component" value="Unassembled WGS sequence"/>
</dbReference>
<accession>A0A162JE75</accession>
<dbReference type="EMBL" id="AZHC01000017">
    <property type="protein sequence ID" value="OAA40943.1"/>
    <property type="molecule type" value="Genomic_DNA"/>
</dbReference>
<comment type="caution">
    <text evidence="2">The sequence shown here is derived from an EMBL/GenBank/DDBJ whole genome shotgun (WGS) entry which is preliminary data.</text>
</comment>
<feature type="compositionally biased region" description="Basic and acidic residues" evidence="1">
    <location>
        <begin position="97"/>
        <end position="107"/>
    </location>
</feature>
<evidence type="ECO:0000256" key="1">
    <source>
        <dbReference type="SAM" id="MobiDB-lite"/>
    </source>
</evidence>
<evidence type="ECO:0000313" key="3">
    <source>
        <dbReference type="Proteomes" id="UP000243498"/>
    </source>
</evidence>
<reference evidence="2 3" key="1">
    <citation type="journal article" date="2016" name="Genome Biol. Evol.">
        <title>Divergent and convergent evolution of fungal pathogenicity.</title>
        <authorList>
            <person name="Shang Y."/>
            <person name="Xiao G."/>
            <person name="Zheng P."/>
            <person name="Cen K."/>
            <person name="Zhan S."/>
            <person name="Wang C."/>
        </authorList>
    </citation>
    <scope>NUCLEOTIDE SEQUENCE [LARGE SCALE GENOMIC DNA]</scope>
    <source>
        <strain evidence="2 3">RCEF 4871</strain>
    </source>
</reference>
<evidence type="ECO:0000313" key="2">
    <source>
        <dbReference type="EMBL" id="OAA40943.1"/>
    </source>
</evidence>